<proteinExistence type="inferred from homology"/>
<keyword evidence="2" id="KW-0547">Nucleotide-binding</keyword>
<feature type="non-terminal residue" evidence="4">
    <location>
        <position position="364"/>
    </location>
</feature>
<dbReference type="Gene3D" id="1.10.8.60">
    <property type="match status" value="1"/>
</dbReference>
<dbReference type="Gene3D" id="3.40.50.300">
    <property type="entry name" value="P-loop containing nucleotide triphosphate hydrolases"/>
    <property type="match status" value="1"/>
</dbReference>
<dbReference type="GO" id="GO:0005524">
    <property type="term" value="F:ATP binding"/>
    <property type="evidence" value="ECO:0007669"/>
    <property type="project" value="UniProtKB-KW"/>
</dbReference>
<dbReference type="InterPro" id="IPR003960">
    <property type="entry name" value="ATPase_AAA_CS"/>
</dbReference>
<name>A0AA36GA47_9BILA</name>
<dbReference type="SUPFAM" id="SSF52540">
    <property type="entry name" value="P-loop containing nucleoside triphosphate hydrolases"/>
    <property type="match status" value="1"/>
</dbReference>
<reference evidence="4" key="1">
    <citation type="submission" date="2023-06" db="EMBL/GenBank/DDBJ databases">
        <authorList>
            <person name="Delattre M."/>
        </authorList>
    </citation>
    <scope>NUCLEOTIDE SEQUENCE</scope>
    <source>
        <strain evidence="4">AF72</strain>
    </source>
</reference>
<gene>
    <name evidence="4" type="ORF">MSPICULIGERA_LOCUS16368</name>
</gene>
<organism evidence="4 5">
    <name type="scientific">Mesorhabditis spiculigera</name>
    <dbReference type="NCBI Taxonomy" id="96644"/>
    <lineage>
        <taxon>Eukaryota</taxon>
        <taxon>Metazoa</taxon>
        <taxon>Ecdysozoa</taxon>
        <taxon>Nematoda</taxon>
        <taxon>Chromadorea</taxon>
        <taxon>Rhabditida</taxon>
        <taxon>Rhabditina</taxon>
        <taxon>Rhabditomorpha</taxon>
        <taxon>Rhabditoidea</taxon>
        <taxon>Rhabditidae</taxon>
        <taxon>Mesorhabditinae</taxon>
        <taxon>Mesorhabditis</taxon>
    </lineage>
</organism>
<comment type="similarity">
    <text evidence="1 2">Belongs to the AAA ATPase family.</text>
</comment>
<dbReference type="AlphaFoldDB" id="A0AA36GA47"/>
<evidence type="ECO:0000259" key="3">
    <source>
        <dbReference type="Pfam" id="PF00004"/>
    </source>
</evidence>
<feature type="domain" description="ATPase AAA-type core" evidence="3">
    <location>
        <begin position="180"/>
        <end position="259"/>
    </location>
</feature>
<dbReference type="GO" id="GO:0016887">
    <property type="term" value="F:ATP hydrolysis activity"/>
    <property type="evidence" value="ECO:0007669"/>
    <property type="project" value="InterPro"/>
</dbReference>
<dbReference type="EMBL" id="CATQJA010002653">
    <property type="protein sequence ID" value="CAJ0578105.1"/>
    <property type="molecule type" value="Genomic_DNA"/>
</dbReference>
<evidence type="ECO:0000313" key="5">
    <source>
        <dbReference type="Proteomes" id="UP001177023"/>
    </source>
</evidence>
<evidence type="ECO:0000313" key="4">
    <source>
        <dbReference type="EMBL" id="CAJ0578105.1"/>
    </source>
</evidence>
<dbReference type="PANTHER" id="PTHR23074">
    <property type="entry name" value="AAA DOMAIN-CONTAINING"/>
    <property type="match status" value="1"/>
</dbReference>
<dbReference type="Proteomes" id="UP001177023">
    <property type="component" value="Unassembled WGS sequence"/>
</dbReference>
<evidence type="ECO:0000256" key="2">
    <source>
        <dbReference type="RuleBase" id="RU003651"/>
    </source>
</evidence>
<keyword evidence="2" id="KW-0067">ATP-binding</keyword>
<dbReference type="InterPro" id="IPR003959">
    <property type="entry name" value="ATPase_AAA_core"/>
</dbReference>
<sequence length="364" mass="40002">MDAEELLQLITTARDKAGTDNHEETIAAYTNAIAQLSAAVPGLRGRDKISAKKLCAELEIERGMIADSRNEFLALCDLVRGANEGPRDPGVWSPPPTALAKKNKPRAAAAPANAVLNASTLDKTIIPPKPDAPEDELTKFIEDTIETAPARQSIDDIQGCDEVKKALKMKFVLAPMHPEFFKATEREPSVVFIDEVDSIGTVRGSSQEHEASRRLKCALLRSFDEITQGGFDVYVIGCTNTPWDLDTALLRRFESKYYVALPTIEIIQKMITKALAEVPLDKDLSLEELAGCLYGRSGAEIYTCCRAAVNLAFASISPEDFTDLSASILNKPIGWDEFRTAMRSNPPSATEAILKRYQEWQNPT</sequence>
<evidence type="ECO:0000256" key="1">
    <source>
        <dbReference type="ARBA" id="ARBA00006914"/>
    </source>
</evidence>
<comment type="caution">
    <text evidence="4">The sequence shown here is derived from an EMBL/GenBank/DDBJ whole genome shotgun (WGS) entry which is preliminary data.</text>
</comment>
<accession>A0AA36GA47</accession>
<dbReference type="Pfam" id="PF00004">
    <property type="entry name" value="AAA"/>
    <property type="match status" value="1"/>
</dbReference>
<dbReference type="InterPro" id="IPR027417">
    <property type="entry name" value="P-loop_NTPase"/>
</dbReference>
<keyword evidence="5" id="KW-1185">Reference proteome</keyword>
<dbReference type="PROSITE" id="PS00674">
    <property type="entry name" value="AAA"/>
    <property type="match status" value="1"/>
</dbReference>
<dbReference type="InterPro" id="IPR050304">
    <property type="entry name" value="MT-severing_AAA_ATPase"/>
</dbReference>
<protein>
    <recommendedName>
        <fullName evidence="3">ATPase AAA-type core domain-containing protein</fullName>
    </recommendedName>
</protein>
<dbReference type="PANTHER" id="PTHR23074:SF17">
    <property type="entry name" value="FIDGETIN-LIKE PROTEIN 1"/>
    <property type="match status" value="1"/>
</dbReference>